<evidence type="ECO:0000313" key="3">
    <source>
        <dbReference type="EMBL" id="KAK7033318.1"/>
    </source>
</evidence>
<keyword evidence="2" id="KW-0812">Transmembrane</keyword>
<dbReference type="EMBL" id="JAWWNJ010000023">
    <property type="protein sequence ID" value="KAK7033318.1"/>
    <property type="molecule type" value="Genomic_DNA"/>
</dbReference>
<keyword evidence="2" id="KW-0472">Membrane</keyword>
<proteinExistence type="predicted"/>
<name>A0AAW0C338_9AGAR</name>
<evidence type="ECO:0000313" key="4">
    <source>
        <dbReference type="Proteomes" id="UP001362999"/>
    </source>
</evidence>
<protein>
    <submittedName>
        <fullName evidence="3">Uncharacterized protein</fullName>
    </submittedName>
</protein>
<feature type="region of interest" description="Disordered" evidence="1">
    <location>
        <begin position="1"/>
        <end position="84"/>
    </location>
</feature>
<comment type="caution">
    <text evidence="3">The sequence shown here is derived from an EMBL/GenBank/DDBJ whole genome shotgun (WGS) entry which is preliminary data.</text>
</comment>
<feature type="transmembrane region" description="Helical" evidence="2">
    <location>
        <begin position="105"/>
        <end position="127"/>
    </location>
</feature>
<keyword evidence="4" id="KW-1185">Reference proteome</keyword>
<keyword evidence="2" id="KW-1133">Transmembrane helix</keyword>
<gene>
    <name evidence="3" type="ORF">R3P38DRAFT_2773735</name>
</gene>
<dbReference type="Proteomes" id="UP001362999">
    <property type="component" value="Unassembled WGS sequence"/>
</dbReference>
<organism evidence="3 4">
    <name type="scientific">Favolaschia claudopus</name>
    <dbReference type="NCBI Taxonomy" id="2862362"/>
    <lineage>
        <taxon>Eukaryota</taxon>
        <taxon>Fungi</taxon>
        <taxon>Dikarya</taxon>
        <taxon>Basidiomycota</taxon>
        <taxon>Agaricomycotina</taxon>
        <taxon>Agaricomycetes</taxon>
        <taxon>Agaricomycetidae</taxon>
        <taxon>Agaricales</taxon>
        <taxon>Marasmiineae</taxon>
        <taxon>Mycenaceae</taxon>
        <taxon>Favolaschia</taxon>
    </lineage>
</organism>
<dbReference type="AlphaFoldDB" id="A0AAW0C338"/>
<feature type="compositionally biased region" description="Low complexity" evidence="1">
    <location>
        <begin position="8"/>
        <end position="34"/>
    </location>
</feature>
<evidence type="ECO:0000256" key="1">
    <source>
        <dbReference type="SAM" id="MobiDB-lite"/>
    </source>
</evidence>
<evidence type="ECO:0000256" key="2">
    <source>
        <dbReference type="SAM" id="Phobius"/>
    </source>
</evidence>
<sequence>MKRYFTRSSVSAAATSAKPDSLSSFSLKPSTSASGTLADTRSVSPPPSGTLADTRSVSPPPAAKKSRVINEDDPPTEEDLKRMEKNFGRDVKRLVKIARENKGTYLYGVWALLMFDLVVVPGFRFLAAIRGEPQPVPEDLHSWLDGAPRVACSEDGFALVVHIPGAIRQASADLLLTQLVDFVDEGFNGTLSLVAGADGKTRDQRASYHEHPGQIAGLFKLVRAWLPIGHPHSNPVPSRDLLKTGRGFAASLNLIAQLRLVSHRVNCIVEAVDPKHFQQLRELHAAACRRYRFYDILGTKDPLYMEGRELMYNRQTPLHADNSDPLTGWAVLVVVGPFTGGDLFIPCLNMRLLYNHGTIIMIREIWYGTDP</sequence>
<reference evidence="3 4" key="1">
    <citation type="journal article" date="2024" name="J Genomics">
        <title>Draft genome sequencing and assembly of Favolaschia claudopus CIRM-BRFM 2984 isolated from oak limbs.</title>
        <authorList>
            <person name="Navarro D."/>
            <person name="Drula E."/>
            <person name="Chaduli D."/>
            <person name="Cazenave R."/>
            <person name="Ahrendt S."/>
            <person name="Wang J."/>
            <person name="Lipzen A."/>
            <person name="Daum C."/>
            <person name="Barry K."/>
            <person name="Grigoriev I.V."/>
            <person name="Favel A."/>
            <person name="Rosso M.N."/>
            <person name="Martin F."/>
        </authorList>
    </citation>
    <scope>NUCLEOTIDE SEQUENCE [LARGE SCALE GENOMIC DNA]</scope>
    <source>
        <strain evidence="3 4">CIRM-BRFM 2984</strain>
    </source>
</reference>
<dbReference type="Gene3D" id="3.60.130.30">
    <property type="match status" value="1"/>
</dbReference>
<accession>A0AAW0C338</accession>